<sequence>MTDSNYIKIFTGELMEVQKIILELEKQDIIPVVKEQTDSGLLPIFGMSNSLLKQIYVHKDEHEKATLILKNLNLELP</sequence>
<dbReference type="OrthoDB" id="1149279at2"/>
<protein>
    <submittedName>
        <fullName evidence="1">DUF2007 domain-containing protein</fullName>
    </submittedName>
</protein>
<dbReference type="Proteomes" id="UP000322315">
    <property type="component" value="Unassembled WGS sequence"/>
</dbReference>
<reference evidence="1 4" key="1">
    <citation type="journal article" date="2015" name="Int. J. Syst. Evol. Microbiol.">
        <title>Algibacter amylolyticus sp. nov., isolated from intertidal sediment.</title>
        <authorList>
            <person name="Zhang D.C."/>
            <person name="Wu J."/>
            <person name="Neuner K."/>
            <person name="Yao J."/>
            <person name="Margesin R."/>
        </authorList>
    </citation>
    <scope>NUCLEOTIDE SEQUENCE [LARGE SCALE GENOMIC DNA]</scope>
    <source>
        <strain evidence="1 4">RU-4-M-4</strain>
    </source>
</reference>
<evidence type="ECO:0000313" key="4">
    <source>
        <dbReference type="Proteomes" id="UP000322315"/>
    </source>
</evidence>
<gene>
    <name evidence="1" type="ORF">F2B50_07400</name>
    <name evidence="2" type="ORF">FPF71_07400</name>
</gene>
<keyword evidence="3" id="KW-1185">Reference proteome</keyword>
<evidence type="ECO:0000313" key="1">
    <source>
        <dbReference type="EMBL" id="KAA5825728.1"/>
    </source>
</evidence>
<name>A0A5M7BBQ9_9FLAO</name>
<reference evidence="2 3" key="2">
    <citation type="submission" date="2019-07" db="EMBL/GenBank/DDBJ databases">
        <title>Algibacter marinivivus sp. nov., isolated from the surface of a marine red alga.</title>
        <authorList>
            <person name="Zhong X."/>
            <person name="Xu W."/>
            <person name="Zhang Y."/>
            <person name="Zhang Q."/>
            <person name="Du Z."/>
        </authorList>
    </citation>
    <scope>NUCLEOTIDE SEQUENCE [LARGE SCALE GENOMIC DNA]</scope>
    <source>
        <strain evidence="2 3">RU-4-M-4</strain>
    </source>
</reference>
<accession>A0A5M7BBQ9</accession>
<organism evidence="1 4">
    <name type="scientific">Algibacter amylolyticus</name>
    <dbReference type="NCBI Taxonomy" id="1608400"/>
    <lineage>
        <taxon>Bacteria</taxon>
        <taxon>Pseudomonadati</taxon>
        <taxon>Bacteroidota</taxon>
        <taxon>Flavobacteriia</taxon>
        <taxon>Flavobacteriales</taxon>
        <taxon>Flavobacteriaceae</taxon>
        <taxon>Algibacter</taxon>
    </lineage>
</organism>
<reference evidence="1" key="3">
    <citation type="submission" date="2019-09" db="EMBL/GenBank/DDBJ databases">
        <authorList>
            <person name="Zhang D.-C."/>
        </authorList>
    </citation>
    <scope>NUCLEOTIDE SEQUENCE</scope>
    <source>
        <strain evidence="1">RU-4-M-4</strain>
    </source>
</reference>
<proteinExistence type="predicted"/>
<dbReference type="Proteomes" id="UP000315145">
    <property type="component" value="Unassembled WGS sequence"/>
</dbReference>
<comment type="caution">
    <text evidence="1">The sequence shown here is derived from an EMBL/GenBank/DDBJ whole genome shotgun (WGS) entry which is preliminary data.</text>
</comment>
<evidence type="ECO:0000313" key="3">
    <source>
        <dbReference type="Proteomes" id="UP000315145"/>
    </source>
</evidence>
<dbReference type="EMBL" id="VWRS01000003">
    <property type="protein sequence ID" value="KAA5825728.1"/>
    <property type="molecule type" value="Genomic_DNA"/>
</dbReference>
<evidence type="ECO:0000313" key="2">
    <source>
        <dbReference type="EMBL" id="TSJ80026.1"/>
    </source>
</evidence>
<dbReference type="AlphaFoldDB" id="A0A5M7BBQ9"/>
<dbReference type="EMBL" id="VMBF01000003">
    <property type="protein sequence ID" value="TSJ80026.1"/>
    <property type="molecule type" value="Genomic_DNA"/>
</dbReference>
<dbReference type="RefSeq" id="WP_144116046.1">
    <property type="nucleotide sequence ID" value="NZ_JACHGE010000003.1"/>
</dbReference>